<accession>A0A858STE0</accession>
<gene>
    <name evidence="1" type="ORF">G3256_12775</name>
</gene>
<dbReference type="RefSeq" id="WP_169641192.1">
    <property type="nucleotide sequence ID" value="NZ_CP048788.1"/>
</dbReference>
<proteinExistence type="predicted"/>
<reference evidence="1 2" key="1">
    <citation type="submission" date="2020-02" db="EMBL/GenBank/DDBJ databases">
        <title>Genome sequence of Roseobacter ponti.</title>
        <authorList>
            <person name="Hollensteiner J."/>
            <person name="Schneider D."/>
            <person name="Poehlein A."/>
            <person name="Daniel R."/>
        </authorList>
    </citation>
    <scope>NUCLEOTIDE SEQUENCE [LARGE SCALE GENOMIC DNA]</scope>
    <source>
        <strain evidence="1 2">DSM 106830</strain>
    </source>
</reference>
<evidence type="ECO:0000313" key="1">
    <source>
        <dbReference type="EMBL" id="QJF51974.1"/>
    </source>
</evidence>
<dbReference type="EMBL" id="CP048788">
    <property type="protein sequence ID" value="QJF51974.1"/>
    <property type="molecule type" value="Genomic_DNA"/>
</dbReference>
<dbReference type="AlphaFoldDB" id="A0A858STE0"/>
<sequence>MNGLPPLVIGVTKSGRVVEHGKLIQPLLLEHFPGGRTVLIPISDEYRYRYIDFGAKNPASDFGNDTHYGQVFLVRSARDRIFELNIAYPFAEKGADFQNRKVELTAYGADIGRAIGILELFETELYADANPGP</sequence>
<name>A0A858STE0_9RHOB</name>
<organism evidence="1 2">
    <name type="scientific">Roseobacter ponti</name>
    <dbReference type="NCBI Taxonomy" id="1891787"/>
    <lineage>
        <taxon>Bacteria</taxon>
        <taxon>Pseudomonadati</taxon>
        <taxon>Pseudomonadota</taxon>
        <taxon>Alphaproteobacteria</taxon>
        <taxon>Rhodobacterales</taxon>
        <taxon>Roseobacteraceae</taxon>
        <taxon>Roseobacter</taxon>
    </lineage>
</organism>
<evidence type="ECO:0000313" key="2">
    <source>
        <dbReference type="Proteomes" id="UP000503308"/>
    </source>
</evidence>
<dbReference type="KEGG" id="rpon:G3256_12775"/>
<keyword evidence="2" id="KW-1185">Reference proteome</keyword>
<protein>
    <submittedName>
        <fullName evidence="1">Uncharacterized protein</fullName>
    </submittedName>
</protein>
<dbReference type="Proteomes" id="UP000503308">
    <property type="component" value="Chromosome"/>
</dbReference>